<keyword evidence="10 12" id="KW-1133">Transmembrane helix</keyword>
<evidence type="ECO:0000259" key="13">
    <source>
        <dbReference type="Pfam" id="PF12483"/>
    </source>
</evidence>
<evidence type="ECO:0000256" key="6">
    <source>
        <dbReference type="ARBA" id="ARBA00022723"/>
    </source>
</evidence>
<dbReference type="GO" id="GO:0061630">
    <property type="term" value="F:ubiquitin protein ligase activity"/>
    <property type="evidence" value="ECO:0007669"/>
    <property type="project" value="UniProtKB-EC"/>
</dbReference>
<feature type="transmembrane region" description="Helical" evidence="12">
    <location>
        <begin position="6"/>
        <end position="22"/>
    </location>
</feature>
<comment type="catalytic activity">
    <reaction evidence="1">
        <text>S-ubiquitinyl-[E2 ubiquitin-conjugating enzyme]-L-cysteine + [acceptor protein]-L-lysine = [E2 ubiquitin-conjugating enzyme]-L-cysteine + N(6)-ubiquitinyl-[acceptor protein]-L-lysine.</text>
        <dbReference type="EC" id="2.3.2.27"/>
    </reaction>
</comment>
<comment type="caution">
    <text evidence="14">The sequence shown here is derived from an EMBL/GenBank/DDBJ whole genome shotgun (WGS) entry which is preliminary data.</text>
</comment>
<dbReference type="EC" id="2.3.2.27" evidence="3"/>
<comment type="subcellular location">
    <subcellularLocation>
        <location evidence="2">Membrane</location>
        <topology evidence="2">Multi-pass membrane protein</topology>
    </subcellularLocation>
</comment>
<protein>
    <recommendedName>
        <fullName evidence="3">RING-type E3 ubiquitin transferase</fullName>
        <ecNumber evidence="3">2.3.2.27</ecNumber>
    </recommendedName>
</protein>
<dbReference type="EMBL" id="QPHM01000003">
    <property type="protein sequence ID" value="RCU44230.1"/>
    <property type="molecule type" value="Genomic_DNA"/>
</dbReference>
<evidence type="ECO:0000256" key="8">
    <source>
        <dbReference type="ARBA" id="ARBA00022786"/>
    </source>
</evidence>
<organism evidence="14 15">
    <name type="scientific">Haloplanus salinus</name>
    <dbReference type="NCBI Taxonomy" id="1126245"/>
    <lineage>
        <taxon>Archaea</taxon>
        <taxon>Methanobacteriati</taxon>
        <taxon>Methanobacteriota</taxon>
        <taxon>Stenosarchaea group</taxon>
        <taxon>Halobacteria</taxon>
        <taxon>Halobacteriales</taxon>
        <taxon>Haloferacaceae</taxon>
        <taxon>Haloplanus</taxon>
    </lineage>
</organism>
<keyword evidence="9" id="KW-0862">Zinc</keyword>
<name>A0A368N236_9EURY</name>
<dbReference type="RefSeq" id="WP_114450404.1">
    <property type="nucleotide sequence ID" value="NZ_QPHM01000003.1"/>
</dbReference>
<evidence type="ECO:0000256" key="1">
    <source>
        <dbReference type="ARBA" id="ARBA00000900"/>
    </source>
</evidence>
<evidence type="ECO:0000256" key="5">
    <source>
        <dbReference type="ARBA" id="ARBA00022692"/>
    </source>
</evidence>
<evidence type="ECO:0000313" key="15">
    <source>
        <dbReference type="Proteomes" id="UP000252189"/>
    </source>
</evidence>
<evidence type="ECO:0000256" key="9">
    <source>
        <dbReference type="ARBA" id="ARBA00022833"/>
    </source>
</evidence>
<keyword evidence="7" id="KW-0863">Zinc-finger</keyword>
<evidence type="ECO:0000256" key="10">
    <source>
        <dbReference type="ARBA" id="ARBA00022989"/>
    </source>
</evidence>
<accession>A0A368N236</accession>
<dbReference type="GO" id="GO:0016020">
    <property type="term" value="C:membrane"/>
    <property type="evidence" value="ECO:0007669"/>
    <property type="project" value="UniProtKB-SubCell"/>
</dbReference>
<keyword evidence="15" id="KW-1185">Reference proteome</keyword>
<dbReference type="GO" id="GO:0016567">
    <property type="term" value="P:protein ubiquitination"/>
    <property type="evidence" value="ECO:0007669"/>
    <property type="project" value="InterPro"/>
</dbReference>
<feature type="domain" description="E3 Ubiquitin ligase MUL1-like" evidence="13">
    <location>
        <begin position="94"/>
        <end position="240"/>
    </location>
</feature>
<evidence type="ECO:0000256" key="2">
    <source>
        <dbReference type="ARBA" id="ARBA00004141"/>
    </source>
</evidence>
<reference evidence="14 15" key="1">
    <citation type="submission" date="2018-07" db="EMBL/GenBank/DDBJ databases">
        <title>Genome sequences of Haloplanus salinus JCM 18368T.</title>
        <authorList>
            <person name="Kim Y.B."/>
            <person name="Roh S.W."/>
        </authorList>
    </citation>
    <scope>NUCLEOTIDE SEQUENCE [LARGE SCALE GENOMIC DNA]</scope>
    <source>
        <strain evidence="14 15">JCM 18368</strain>
    </source>
</reference>
<evidence type="ECO:0000313" key="14">
    <source>
        <dbReference type="EMBL" id="RCU44230.1"/>
    </source>
</evidence>
<dbReference type="GO" id="GO:0008270">
    <property type="term" value="F:zinc ion binding"/>
    <property type="evidence" value="ECO:0007669"/>
    <property type="project" value="UniProtKB-KW"/>
</dbReference>
<evidence type="ECO:0000256" key="12">
    <source>
        <dbReference type="SAM" id="Phobius"/>
    </source>
</evidence>
<dbReference type="Pfam" id="PF12483">
    <property type="entry name" value="GIDE"/>
    <property type="match status" value="1"/>
</dbReference>
<dbReference type="OrthoDB" id="170690at2157"/>
<keyword evidence="4" id="KW-0808">Transferase</keyword>
<evidence type="ECO:0000256" key="3">
    <source>
        <dbReference type="ARBA" id="ARBA00012483"/>
    </source>
</evidence>
<keyword evidence="8" id="KW-0833">Ubl conjugation pathway</keyword>
<feature type="transmembrane region" description="Helical" evidence="12">
    <location>
        <begin position="231"/>
        <end position="249"/>
    </location>
</feature>
<keyword evidence="5 12" id="KW-0812">Transmembrane</keyword>
<keyword evidence="6" id="KW-0479">Metal-binding</keyword>
<evidence type="ECO:0000256" key="11">
    <source>
        <dbReference type="ARBA" id="ARBA00023136"/>
    </source>
</evidence>
<proteinExistence type="predicted"/>
<keyword evidence="11 12" id="KW-0472">Membrane</keyword>
<dbReference type="InterPro" id="IPR022170">
    <property type="entry name" value="MUL1-like"/>
</dbReference>
<dbReference type="Proteomes" id="UP000252189">
    <property type="component" value="Unassembled WGS sequence"/>
</dbReference>
<evidence type="ECO:0000256" key="4">
    <source>
        <dbReference type="ARBA" id="ARBA00022679"/>
    </source>
</evidence>
<gene>
    <name evidence="14" type="ORF">DU504_15660</name>
</gene>
<evidence type="ECO:0000256" key="7">
    <source>
        <dbReference type="ARBA" id="ARBA00022771"/>
    </source>
</evidence>
<sequence length="251" mass="26440">MASVGTGLIFAVVALIPTYLFVRARRASRAVSSTETRSTASLTDDVVAVSGTVEAGPAGTLTHPVTGADALAVRWDVEEPDDADEETVDVDDSGRQTVPFRLVDDDGSVDVDPTEADLHLSSAHYEMFVNAGRAPGEQALTFIERVQGNEHRCHGTGTKRIHNTPINEATVHGTGGIQYESRALQPGDTGYVLGPARSDGDGTYTIGGDGEFLVSDMSRDALSESLGASQWLLAGAALLFYGIGAYFAFFG</sequence>
<dbReference type="AlphaFoldDB" id="A0A368N236"/>